<name>A0A8S1NSF2_9CILI</name>
<dbReference type="Proteomes" id="UP000692954">
    <property type="component" value="Unassembled WGS sequence"/>
</dbReference>
<evidence type="ECO:0000313" key="2">
    <source>
        <dbReference type="Proteomes" id="UP000692954"/>
    </source>
</evidence>
<gene>
    <name evidence="1" type="ORF">PSON_ATCC_30995.1.T0550033</name>
</gene>
<organism evidence="1 2">
    <name type="scientific">Paramecium sonneborni</name>
    <dbReference type="NCBI Taxonomy" id="65129"/>
    <lineage>
        <taxon>Eukaryota</taxon>
        <taxon>Sar</taxon>
        <taxon>Alveolata</taxon>
        <taxon>Ciliophora</taxon>
        <taxon>Intramacronucleata</taxon>
        <taxon>Oligohymenophorea</taxon>
        <taxon>Peniculida</taxon>
        <taxon>Parameciidae</taxon>
        <taxon>Paramecium</taxon>
    </lineage>
</organism>
<keyword evidence="2" id="KW-1185">Reference proteome</keyword>
<comment type="caution">
    <text evidence="1">The sequence shown here is derived from an EMBL/GenBank/DDBJ whole genome shotgun (WGS) entry which is preliminary data.</text>
</comment>
<reference evidence="1" key="1">
    <citation type="submission" date="2021-01" db="EMBL/GenBank/DDBJ databases">
        <authorList>
            <consortium name="Genoscope - CEA"/>
            <person name="William W."/>
        </authorList>
    </citation>
    <scope>NUCLEOTIDE SEQUENCE</scope>
</reference>
<dbReference type="EMBL" id="CAJJDN010000055">
    <property type="protein sequence ID" value="CAD8089894.1"/>
    <property type="molecule type" value="Genomic_DNA"/>
</dbReference>
<protein>
    <submittedName>
        <fullName evidence="1">Uncharacterized protein</fullName>
    </submittedName>
</protein>
<dbReference type="AlphaFoldDB" id="A0A8S1NSF2"/>
<accession>A0A8S1NSF2</accession>
<proteinExistence type="predicted"/>
<sequence>MEMPRSKLSVYKIISINLKFKSALVYITKVAHQINCINNKQQQSVVIKLFELTQKKLISGQIKQFKDANLCFDFTLSI</sequence>
<evidence type="ECO:0000313" key="1">
    <source>
        <dbReference type="EMBL" id="CAD8089894.1"/>
    </source>
</evidence>